<reference evidence="1 2" key="1">
    <citation type="journal article" date="2022" name="Nat. Genet.">
        <title>Improved pea reference genome and pan-genome highlight genomic features and evolutionary characteristics.</title>
        <authorList>
            <person name="Yang T."/>
            <person name="Liu R."/>
            <person name="Luo Y."/>
            <person name="Hu S."/>
            <person name="Wang D."/>
            <person name="Wang C."/>
            <person name="Pandey M.K."/>
            <person name="Ge S."/>
            <person name="Xu Q."/>
            <person name="Li N."/>
            <person name="Li G."/>
            <person name="Huang Y."/>
            <person name="Saxena R.K."/>
            <person name="Ji Y."/>
            <person name="Li M."/>
            <person name="Yan X."/>
            <person name="He Y."/>
            <person name="Liu Y."/>
            <person name="Wang X."/>
            <person name="Xiang C."/>
            <person name="Varshney R.K."/>
            <person name="Ding H."/>
            <person name="Gao S."/>
            <person name="Zong X."/>
        </authorList>
    </citation>
    <scope>NUCLEOTIDE SEQUENCE [LARGE SCALE GENOMIC DNA]</scope>
    <source>
        <strain evidence="1 2">cv. Zhongwan 6</strain>
    </source>
</reference>
<comment type="caution">
    <text evidence="1">The sequence shown here is derived from an EMBL/GenBank/DDBJ whole genome shotgun (WGS) entry which is preliminary data.</text>
</comment>
<keyword evidence="2" id="KW-1185">Reference proteome</keyword>
<evidence type="ECO:0008006" key="3">
    <source>
        <dbReference type="Google" id="ProtNLM"/>
    </source>
</evidence>
<accession>A0A9D5AWU7</accession>
<proteinExistence type="predicted"/>
<evidence type="ECO:0000313" key="2">
    <source>
        <dbReference type="Proteomes" id="UP001058974"/>
    </source>
</evidence>
<name>A0A9D5AWU7_PEA</name>
<evidence type="ECO:0000313" key="1">
    <source>
        <dbReference type="EMBL" id="KAI5421565.1"/>
    </source>
</evidence>
<dbReference type="AlphaFoldDB" id="A0A9D5AWU7"/>
<dbReference type="EMBL" id="JAMSHJ010000004">
    <property type="protein sequence ID" value="KAI5421565.1"/>
    <property type="molecule type" value="Genomic_DNA"/>
</dbReference>
<organism evidence="1 2">
    <name type="scientific">Pisum sativum</name>
    <name type="common">Garden pea</name>
    <name type="synonym">Lathyrus oleraceus</name>
    <dbReference type="NCBI Taxonomy" id="3888"/>
    <lineage>
        <taxon>Eukaryota</taxon>
        <taxon>Viridiplantae</taxon>
        <taxon>Streptophyta</taxon>
        <taxon>Embryophyta</taxon>
        <taxon>Tracheophyta</taxon>
        <taxon>Spermatophyta</taxon>
        <taxon>Magnoliopsida</taxon>
        <taxon>eudicotyledons</taxon>
        <taxon>Gunneridae</taxon>
        <taxon>Pentapetalae</taxon>
        <taxon>rosids</taxon>
        <taxon>fabids</taxon>
        <taxon>Fabales</taxon>
        <taxon>Fabaceae</taxon>
        <taxon>Papilionoideae</taxon>
        <taxon>50 kb inversion clade</taxon>
        <taxon>NPAAA clade</taxon>
        <taxon>Hologalegina</taxon>
        <taxon>IRL clade</taxon>
        <taxon>Fabeae</taxon>
        <taxon>Lathyrus</taxon>
    </lineage>
</organism>
<protein>
    <recommendedName>
        <fullName evidence="3">Reverse transcriptase</fullName>
    </recommendedName>
</protein>
<dbReference type="Gramene" id="Psat04G0510900-T1">
    <property type="protein sequence ID" value="KAI5421565.1"/>
    <property type="gene ID" value="KIW84_045109"/>
</dbReference>
<dbReference type="Proteomes" id="UP001058974">
    <property type="component" value="Chromosome 4"/>
</dbReference>
<sequence length="116" mass="12893">MEANIFSSSMPVLVRRSPKDDFKVEHGLRQGDPISPFLSALAYERLACLINKAVCTNKDEVLADVRAWVNGSWKWHFNFKTSDDNAYVAEQSAELTEILKGILLSLGSGDVYSLGK</sequence>
<gene>
    <name evidence="1" type="ORF">KIW84_045109</name>
</gene>